<comment type="similarity">
    <text evidence="5">Belongs to the FMN-dependent alpha-hydroxy acid dehydrogenase family.</text>
</comment>
<feature type="binding site" evidence="7">
    <location>
        <position position="166"/>
    </location>
    <ligand>
        <name>glyoxylate</name>
        <dbReference type="ChEBI" id="CHEBI:36655"/>
    </ligand>
</feature>
<dbReference type="PIRSF" id="PIRSF000138">
    <property type="entry name" value="Al-hdrx_acd_dh"/>
    <property type="match status" value="1"/>
</dbReference>
<feature type="binding site" evidence="7">
    <location>
        <position position="309"/>
    </location>
    <ligand>
        <name>FMN</name>
        <dbReference type="ChEBI" id="CHEBI:58210"/>
    </ligand>
</feature>
<dbReference type="AlphaFoldDB" id="E4ZPH0"/>
<sequence>MSSASRPPAPHATVYEPDPTSYVSYQREIYSSLHPPKFSTKPSQWEAAARAAVPLPDFLYTYGAASSESTHAANRSAFERYRLRPSMLVQATLRNMSVTLFGRQYKSPLLVAPIGVQEIMHVDAEEATARACKAVGVPMILSTAATRSIEQVAAANGDGDRWYQLYWPKPQAEEFTQSLLARAKANGFEVLVVTLDTFMIGWRPSDLDESYLPFIYGQGCQIGFSDPVFQRMYAEEQAKDTRSMAEKVSEIWQILKRPGSIGGAAKVLTHASVIKKAMFFTSLVASGNYRDWDDLQNLRKYWDGPIVLKGIQTVEDAHRAMEHGMDGIIVSNHGGRQLDGAIASIDALAEIGADDKVKSSNLTILFDSGIRTGADVLKAIALGAKAVLVGRPYIYGLAMGGEEGVKHVLRCMLADTDNSLANLGKKTTADISRDDVRVVHRLAKL</sequence>
<dbReference type="InterPro" id="IPR008259">
    <property type="entry name" value="FMN_hydac_DH_AS"/>
</dbReference>
<evidence type="ECO:0000256" key="6">
    <source>
        <dbReference type="PIRSR" id="PIRSR000138-1"/>
    </source>
</evidence>
<feature type="active site" description="Proton acceptor" evidence="6">
    <location>
        <position position="333"/>
    </location>
</feature>
<feature type="binding site" evidence="7">
    <location>
        <position position="60"/>
    </location>
    <ligand>
        <name>glyoxylate</name>
        <dbReference type="ChEBI" id="CHEBI:36655"/>
    </ligand>
</feature>
<dbReference type="PROSITE" id="PS51349">
    <property type="entry name" value="FMN_HYDROXY_ACID_DH_2"/>
    <property type="match status" value="1"/>
</dbReference>
<evidence type="ECO:0000256" key="2">
    <source>
        <dbReference type="ARBA" id="ARBA00022630"/>
    </source>
</evidence>
<dbReference type="STRING" id="985895.E4ZPH0"/>
<reference evidence="10" key="1">
    <citation type="journal article" date="2011" name="Nat. Commun.">
        <title>Effector diversification within compartments of the Leptosphaeria maculans genome affected by Repeat-Induced Point mutations.</title>
        <authorList>
            <person name="Rouxel T."/>
            <person name="Grandaubert J."/>
            <person name="Hane J.K."/>
            <person name="Hoede C."/>
            <person name="van de Wouw A.P."/>
            <person name="Couloux A."/>
            <person name="Dominguez V."/>
            <person name="Anthouard V."/>
            <person name="Bally P."/>
            <person name="Bourras S."/>
            <person name="Cozijnsen A.J."/>
            <person name="Ciuffetti L.M."/>
            <person name="Degrave A."/>
            <person name="Dilmaghani A."/>
            <person name="Duret L."/>
            <person name="Fudal I."/>
            <person name="Goodwin S.B."/>
            <person name="Gout L."/>
            <person name="Glaser N."/>
            <person name="Linglin J."/>
            <person name="Kema G.H.J."/>
            <person name="Lapalu N."/>
            <person name="Lawrence C.B."/>
            <person name="May K."/>
            <person name="Meyer M."/>
            <person name="Ollivier B."/>
            <person name="Poulain J."/>
            <person name="Schoch C.L."/>
            <person name="Simon A."/>
            <person name="Spatafora J.W."/>
            <person name="Stachowiak A."/>
            <person name="Turgeon B.G."/>
            <person name="Tyler B.M."/>
            <person name="Vincent D."/>
            <person name="Weissenbach J."/>
            <person name="Amselem J."/>
            <person name="Quesneville H."/>
            <person name="Oliver R.P."/>
            <person name="Wincker P."/>
            <person name="Balesdent M.-H."/>
            <person name="Howlett B.J."/>
        </authorList>
    </citation>
    <scope>NUCLEOTIDE SEQUENCE [LARGE SCALE GENOMIC DNA]</scope>
    <source>
        <strain evidence="10">JN3 / isolate v23.1.3 / race Av1-4-5-6-7-8</strain>
    </source>
</reference>
<dbReference type="InParanoid" id="E4ZPH0"/>
<keyword evidence="3 7" id="KW-0288">FMN</keyword>
<dbReference type="InterPro" id="IPR012133">
    <property type="entry name" value="Alpha-hydoxy_acid_DH_FMN"/>
</dbReference>
<dbReference type="InterPro" id="IPR000262">
    <property type="entry name" value="FMN-dep_DH"/>
</dbReference>
<dbReference type="PROSITE" id="PS00557">
    <property type="entry name" value="FMN_HYDROXY_ACID_DH_1"/>
    <property type="match status" value="1"/>
</dbReference>
<feature type="domain" description="FMN hydroxy acid dehydrogenase" evidence="8">
    <location>
        <begin position="34"/>
        <end position="441"/>
    </location>
</feature>
<dbReference type="HOGENOM" id="CLU_020639_0_1_1"/>
<dbReference type="InterPro" id="IPR013785">
    <property type="entry name" value="Aldolase_TIM"/>
</dbReference>
<dbReference type="EMBL" id="FP929105">
    <property type="protein sequence ID" value="CBX93195.1"/>
    <property type="molecule type" value="Genomic_DNA"/>
</dbReference>
<dbReference type="FunFam" id="3.20.20.70:FF:000132">
    <property type="entry name" value="FMN dependent dehydrogenase"/>
    <property type="match status" value="1"/>
</dbReference>
<dbReference type="RefSeq" id="XP_003836560.1">
    <property type="nucleotide sequence ID" value="XM_003836512.1"/>
</dbReference>
<feature type="binding site" evidence="7">
    <location>
        <position position="331"/>
    </location>
    <ligand>
        <name>FMN</name>
        <dbReference type="ChEBI" id="CHEBI:58210"/>
    </ligand>
</feature>
<dbReference type="GO" id="GO:0010181">
    <property type="term" value="F:FMN binding"/>
    <property type="evidence" value="ECO:0007669"/>
    <property type="project" value="InterPro"/>
</dbReference>
<feature type="binding site" evidence="7">
    <location>
        <begin position="113"/>
        <end position="115"/>
    </location>
    <ligand>
        <name>FMN</name>
        <dbReference type="ChEBI" id="CHEBI:58210"/>
    </ligand>
</feature>
<dbReference type="InterPro" id="IPR037396">
    <property type="entry name" value="FMN_HAD"/>
</dbReference>
<feature type="binding site" evidence="7">
    <location>
        <position position="164"/>
    </location>
    <ligand>
        <name>FMN</name>
        <dbReference type="ChEBI" id="CHEBI:58210"/>
    </ligand>
</feature>
<feature type="binding site" evidence="7">
    <location>
        <begin position="390"/>
        <end position="391"/>
    </location>
    <ligand>
        <name>FMN</name>
        <dbReference type="ChEBI" id="CHEBI:58210"/>
    </ligand>
</feature>
<dbReference type="GO" id="GO:0016491">
    <property type="term" value="F:oxidoreductase activity"/>
    <property type="evidence" value="ECO:0007669"/>
    <property type="project" value="UniProtKB-KW"/>
</dbReference>
<keyword evidence="2 7" id="KW-0285">Flavoprotein</keyword>
<dbReference type="SUPFAM" id="SSF51395">
    <property type="entry name" value="FMN-linked oxidoreductases"/>
    <property type="match status" value="1"/>
</dbReference>
<evidence type="ECO:0000256" key="5">
    <source>
        <dbReference type="ARBA" id="ARBA00024042"/>
    </source>
</evidence>
<keyword evidence="10" id="KW-1185">Reference proteome</keyword>
<dbReference type="PANTHER" id="PTHR10578:SF86">
    <property type="entry name" value="DEPENDENT DEHYDROGENASE, PUTATIVE (AFU_ORTHOLOGUE AFUA_6G02720)-RELATED"/>
    <property type="match status" value="1"/>
</dbReference>
<organism evidence="10">
    <name type="scientific">Leptosphaeria maculans (strain JN3 / isolate v23.1.3 / race Av1-4-5-6-7-8)</name>
    <name type="common">Blackleg fungus</name>
    <name type="synonym">Phoma lingam</name>
    <dbReference type="NCBI Taxonomy" id="985895"/>
    <lineage>
        <taxon>Eukaryota</taxon>
        <taxon>Fungi</taxon>
        <taxon>Dikarya</taxon>
        <taxon>Ascomycota</taxon>
        <taxon>Pezizomycotina</taxon>
        <taxon>Dothideomycetes</taxon>
        <taxon>Pleosporomycetidae</taxon>
        <taxon>Pleosporales</taxon>
        <taxon>Pleosporineae</taxon>
        <taxon>Leptosphaeriaceae</taxon>
        <taxon>Plenodomus</taxon>
        <taxon>Plenodomus lingam/Leptosphaeria maculans species complex</taxon>
    </lineage>
</organism>
<comment type="cofactor">
    <cofactor evidence="1">
        <name>FMN</name>
        <dbReference type="ChEBI" id="CHEBI:58210"/>
    </cofactor>
</comment>
<proteinExistence type="inferred from homology"/>
<evidence type="ECO:0000256" key="4">
    <source>
        <dbReference type="ARBA" id="ARBA00023002"/>
    </source>
</evidence>
<dbReference type="GeneID" id="13287394"/>
<dbReference type="Gene3D" id="3.20.20.70">
    <property type="entry name" value="Aldolase class I"/>
    <property type="match status" value="1"/>
</dbReference>
<dbReference type="OMA" id="CMLADTD"/>
<feature type="binding site" evidence="7">
    <location>
        <begin position="367"/>
        <end position="371"/>
    </location>
    <ligand>
        <name>FMN</name>
        <dbReference type="ChEBI" id="CHEBI:58210"/>
    </ligand>
</feature>
<dbReference type="Proteomes" id="UP000002668">
    <property type="component" value="Genome"/>
</dbReference>
<evidence type="ECO:0000259" key="8">
    <source>
        <dbReference type="PROSITE" id="PS51349"/>
    </source>
</evidence>
<dbReference type="eggNOG" id="KOG0538">
    <property type="taxonomic scope" value="Eukaryota"/>
</dbReference>
<feature type="binding site" evidence="7">
    <location>
        <position position="336"/>
    </location>
    <ligand>
        <name>glyoxylate</name>
        <dbReference type="ChEBI" id="CHEBI:36655"/>
    </ligand>
</feature>
<protein>
    <submittedName>
        <fullName evidence="9">Similar to FMN-dependent alpha-hydroxy acid dehydrogenase</fullName>
    </submittedName>
</protein>
<dbReference type="OrthoDB" id="25826at2759"/>
<evidence type="ECO:0000313" key="10">
    <source>
        <dbReference type="Proteomes" id="UP000002668"/>
    </source>
</evidence>
<feature type="binding site" evidence="7">
    <location>
        <position position="142"/>
    </location>
    <ligand>
        <name>FMN</name>
        <dbReference type="ChEBI" id="CHEBI:58210"/>
    </ligand>
</feature>
<dbReference type="PANTHER" id="PTHR10578">
    <property type="entry name" value="S -2-HYDROXY-ACID OXIDASE-RELATED"/>
    <property type="match status" value="1"/>
</dbReference>
<name>E4ZPH0_LEPMJ</name>
<feature type="binding site" evidence="7">
    <location>
        <position position="203"/>
    </location>
    <ligand>
        <name>glyoxylate</name>
        <dbReference type="ChEBI" id="CHEBI:36655"/>
    </ligand>
</feature>
<feature type="binding site" evidence="7">
    <location>
        <position position="194"/>
    </location>
    <ligand>
        <name>FMN</name>
        <dbReference type="ChEBI" id="CHEBI:58210"/>
    </ligand>
</feature>
<evidence type="ECO:0000256" key="7">
    <source>
        <dbReference type="PIRSR" id="PIRSR000138-2"/>
    </source>
</evidence>
<keyword evidence="4" id="KW-0560">Oxidoreductase</keyword>
<feature type="binding site" evidence="7">
    <location>
        <position position="333"/>
    </location>
    <ligand>
        <name>glyoxylate</name>
        <dbReference type="ChEBI" id="CHEBI:36655"/>
    </ligand>
</feature>
<accession>E4ZPH0</accession>
<dbReference type="Pfam" id="PF01070">
    <property type="entry name" value="FMN_dh"/>
    <property type="match status" value="1"/>
</dbReference>
<evidence type="ECO:0000256" key="3">
    <source>
        <dbReference type="ARBA" id="ARBA00022643"/>
    </source>
</evidence>
<evidence type="ECO:0000256" key="1">
    <source>
        <dbReference type="ARBA" id="ARBA00001917"/>
    </source>
</evidence>
<dbReference type="VEuPathDB" id="FungiDB:LEMA_P040960.1"/>
<gene>
    <name evidence="9" type="ORF">LEMA_P040960.1</name>
</gene>
<evidence type="ECO:0000313" key="9">
    <source>
        <dbReference type="EMBL" id="CBX93195.1"/>
    </source>
</evidence>